<keyword evidence="1" id="KW-0812">Transmembrane</keyword>
<proteinExistence type="predicted"/>
<feature type="transmembrane region" description="Helical" evidence="1">
    <location>
        <begin position="28"/>
        <end position="46"/>
    </location>
</feature>
<evidence type="ECO:0000313" key="2">
    <source>
        <dbReference type="EMBL" id="MBX56061.1"/>
    </source>
</evidence>
<dbReference type="AlphaFoldDB" id="A0A2P2PN32"/>
<sequence>MRLEQLDFTPNLVLIEQNGEEKFMKLTLINFGIGLLIWWLLIGLLIR</sequence>
<protein>
    <submittedName>
        <fullName evidence="2">Uncharacterized protein</fullName>
    </submittedName>
</protein>
<evidence type="ECO:0000256" key="1">
    <source>
        <dbReference type="SAM" id="Phobius"/>
    </source>
</evidence>
<keyword evidence="1" id="KW-0472">Membrane</keyword>
<organism evidence="2">
    <name type="scientific">Rhizophora mucronata</name>
    <name type="common">Asiatic mangrove</name>
    <dbReference type="NCBI Taxonomy" id="61149"/>
    <lineage>
        <taxon>Eukaryota</taxon>
        <taxon>Viridiplantae</taxon>
        <taxon>Streptophyta</taxon>
        <taxon>Embryophyta</taxon>
        <taxon>Tracheophyta</taxon>
        <taxon>Spermatophyta</taxon>
        <taxon>Magnoliopsida</taxon>
        <taxon>eudicotyledons</taxon>
        <taxon>Gunneridae</taxon>
        <taxon>Pentapetalae</taxon>
        <taxon>rosids</taxon>
        <taxon>fabids</taxon>
        <taxon>Malpighiales</taxon>
        <taxon>Rhizophoraceae</taxon>
        <taxon>Rhizophora</taxon>
    </lineage>
</organism>
<dbReference type="EMBL" id="GGEC01075577">
    <property type="protein sequence ID" value="MBX56061.1"/>
    <property type="molecule type" value="Transcribed_RNA"/>
</dbReference>
<name>A0A2P2PN32_RHIMU</name>
<keyword evidence="1" id="KW-1133">Transmembrane helix</keyword>
<reference evidence="2" key="1">
    <citation type="submission" date="2018-02" db="EMBL/GenBank/DDBJ databases">
        <title>Rhizophora mucronata_Transcriptome.</title>
        <authorList>
            <person name="Meera S.P."/>
            <person name="Sreeshan A."/>
            <person name="Augustine A."/>
        </authorList>
    </citation>
    <scope>NUCLEOTIDE SEQUENCE</scope>
    <source>
        <tissue evidence="2">Leaf</tissue>
    </source>
</reference>
<accession>A0A2P2PN32</accession>